<dbReference type="InterPro" id="IPR006674">
    <property type="entry name" value="HD_domain"/>
</dbReference>
<evidence type="ECO:0000259" key="1">
    <source>
        <dbReference type="PROSITE" id="PS51832"/>
    </source>
</evidence>
<dbReference type="EMBL" id="UOEY01000091">
    <property type="protein sequence ID" value="VAW39932.1"/>
    <property type="molecule type" value="Genomic_DNA"/>
</dbReference>
<feature type="domain" description="HD-GYP" evidence="1">
    <location>
        <begin position="181"/>
        <end position="400"/>
    </location>
</feature>
<proteinExistence type="predicted"/>
<dbReference type="Pfam" id="PF01966">
    <property type="entry name" value="HD"/>
    <property type="match status" value="1"/>
</dbReference>
<dbReference type="SUPFAM" id="SSF55781">
    <property type="entry name" value="GAF domain-like"/>
    <property type="match status" value="1"/>
</dbReference>
<dbReference type="AlphaFoldDB" id="A0A3B0VLJ8"/>
<reference evidence="2" key="1">
    <citation type="submission" date="2018-06" db="EMBL/GenBank/DDBJ databases">
        <authorList>
            <person name="Zhirakovskaya E."/>
        </authorList>
    </citation>
    <scope>NUCLEOTIDE SEQUENCE</scope>
</reference>
<dbReference type="PROSITE" id="PS51832">
    <property type="entry name" value="HD_GYP"/>
    <property type="match status" value="1"/>
</dbReference>
<dbReference type="PANTHER" id="PTHR43155:SF2">
    <property type="entry name" value="CYCLIC DI-GMP PHOSPHODIESTERASE PA4108"/>
    <property type="match status" value="1"/>
</dbReference>
<gene>
    <name evidence="2" type="ORF">MNBD_DELTA04-919</name>
</gene>
<dbReference type="SMART" id="SM00065">
    <property type="entry name" value="GAF"/>
    <property type="match status" value="1"/>
</dbReference>
<accession>A0A3B0VLJ8</accession>
<organism evidence="2">
    <name type="scientific">hydrothermal vent metagenome</name>
    <dbReference type="NCBI Taxonomy" id="652676"/>
    <lineage>
        <taxon>unclassified sequences</taxon>
        <taxon>metagenomes</taxon>
        <taxon>ecological metagenomes</taxon>
    </lineage>
</organism>
<dbReference type="InterPro" id="IPR037522">
    <property type="entry name" value="HD_GYP_dom"/>
</dbReference>
<dbReference type="SMART" id="SM00471">
    <property type="entry name" value="HDc"/>
    <property type="match status" value="2"/>
</dbReference>
<dbReference type="InterPro" id="IPR003018">
    <property type="entry name" value="GAF"/>
</dbReference>
<dbReference type="InterPro" id="IPR029016">
    <property type="entry name" value="GAF-like_dom_sf"/>
</dbReference>
<name>A0A3B0VLJ8_9ZZZZ</name>
<dbReference type="CDD" id="cd00077">
    <property type="entry name" value="HDc"/>
    <property type="match status" value="1"/>
</dbReference>
<protein>
    <submittedName>
        <fullName evidence="2">RESPONSE REGULATOR PROTEIN-CheY-like nd an HD-GYP domain</fullName>
    </submittedName>
</protein>
<dbReference type="SUPFAM" id="SSF109604">
    <property type="entry name" value="HD-domain/PDEase-like"/>
    <property type="match status" value="2"/>
</dbReference>
<dbReference type="Gene3D" id="1.10.3210.10">
    <property type="entry name" value="Hypothetical protein af1432"/>
    <property type="match status" value="2"/>
</dbReference>
<evidence type="ECO:0000313" key="2">
    <source>
        <dbReference type="EMBL" id="VAW39932.1"/>
    </source>
</evidence>
<sequence>MSRAETENVILQKIESIQQLKDVDSILEAVLLEARKLARADAGTIFLASRSSLTFGYVQTGADSLHNDAISSLYMHYTVPIDKRSIVGYTATTGQQVIIDDANRLSPDLPFSFNSFFDRKTGYRTRSVFTLPLKTVGGRLVGVMQLINAMDRDGRPSGFSATTRSYISFFANYAASAIERGRWGRELILRMIKMAELRDPGETTAHVHRVSAISVEIYSKWADNRNLEPREIKRFKDLLRPAAMLHDVGKVGIPDEILKKPGRLTDDEFELIKLHTAYGANLFENTGSDLDRMGMEIALNHHEKWDGTGYPGYPSGCVVLHDQNKRPKKGKEIPLAARIVALADVFDALANKRTYKKAWPREEIYAIFRQESGKHFDPELVEIFLQITDVVEAIQLRYQDSWQSSKIRIPAATSFKNPNFVQEQQLACGCPQDIFKEIKLIISMVTEDFNFDFLELTFVNVIKIFSGEYPGYQVSNTFYHNLNHTMAIALAVVRLIHGLFVKGTRFSPGIIENGVVAAWFHDIGLIQKKSDREGTGAKYTKQHEERSIQFLLEYMQSQGRDVEDSRCCAQMIKCTKLTVSPQDLSFESDEVRLMGYILGTADIVSQMADRGYLERLPLLFEELREGGVAKYESTVDIYHETVDFFQTVIRKRLFHEFGGVIEAVRFHFQKRWNVDRNLYIVAIENNINYIQKLNKKCPNDLKYYQQYLRRQINY</sequence>
<dbReference type="InterPro" id="IPR003607">
    <property type="entry name" value="HD/PDEase_dom"/>
</dbReference>
<dbReference type="PANTHER" id="PTHR43155">
    <property type="entry name" value="CYCLIC DI-GMP PHOSPHODIESTERASE PA4108-RELATED"/>
    <property type="match status" value="1"/>
</dbReference>
<dbReference type="Pfam" id="PF01590">
    <property type="entry name" value="GAF"/>
    <property type="match status" value="1"/>
</dbReference>
<dbReference type="Gene3D" id="3.30.450.40">
    <property type="match status" value="1"/>
</dbReference>